<accession>A0A8B9JVP8</accession>
<dbReference type="PRINTS" id="PR01910">
    <property type="entry name" value="ADSPHPHTASEB"/>
</dbReference>
<dbReference type="SMART" id="SM00195">
    <property type="entry name" value="DSPc"/>
    <property type="match status" value="1"/>
</dbReference>
<dbReference type="PRINTS" id="PR01908">
    <property type="entry name" value="ADSPHPHTASE"/>
</dbReference>
<dbReference type="AlphaFoldDB" id="A0A8B9JVP8"/>
<evidence type="ECO:0000256" key="3">
    <source>
        <dbReference type="ARBA" id="ARBA00004637"/>
    </source>
</evidence>
<evidence type="ECO:0000256" key="1">
    <source>
        <dbReference type="ARBA" id="ARBA00004123"/>
    </source>
</evidence>
<dbReference type="SUPFAM" id="SSF52799">
    <property type="entry name" value="(Phosphotyrosine protein) phosphatases II"/>
    <property type="match status" value="1"/>
</dbReference>
<dbReference type="InterPro" id="IPR000340">
    <property type="entry name" value="Dual-sp_phosphatase_cat-dom"/>
</dbReference>
<dbReference type="RefSeq" id="XP_049326482.1">
    <property type="nucleotide sequence ID" value="XM_049470525.1"/>
</dbReference>
<sequence>MWNIFQSPWKRNGDAAAAEAAVAAEAVVFTKNERAASSPAVFIGPAPIQSCAGWIQELPAGNTMSVSGARLAGLAQVTDYLYISNGRAAKDSTVITRLNITCIINATQDNGNPCLPSVEYVWVPVTDSPETQLEEHFDTVADRIDEVRAQCGRVLVHCCAGVSRSATLCLAFLVKHCGMSLIEAHGLVKSRRPIVRPNSGFWKQLIDYEVKLRGTSSVMMVSSPLGLIPDLYEKETRGLIPL</sequence>
<dbReference type="GO" id="GO:0004722">
    <property type="term" value="F:protein serine/threonine phosphatase activity"/>
    <property type="evidence" value="ECO:0007669"/>
    <property type="project" value="UniProtKB-EC"/>
</dbReference>
<keyword evidence="7" id="KW-0378">Hydrolase</keyword>
<protein>
    <submittedName>
        <fullName evidence="16">Zgc:153044</fullName>
    </submittedName>
</protein>
<evidence type="ECO:0000256" key="6">
    <source>
        <dbReference type="ARBA" id="ARBA00022792"/>
    </source>
</evidence>
<dbReference type="InterPro" id="IPR000387">
    <property type="entry name" value="Tyr_Pase_dom"/>
</dbReference>
<comment type="catalytic activity">
    <reaction evidence="12">
        <text>O-phospho-L-seryl-[protein] + H2O = L-seryl-[protein] + phosphate</text>
        <dbReference type="Rhea" id="RHEA:20629"/>
        <dbReference type="Rhea" id="RHEA-COMP:9863"/>
        <dbReference type="Rhea" id="RHEA-COMP:11604"/>
        <dbReference type="ChEBI" id="CHEBI:15377"/>
        <dbReference type="ChEBI" id="CHEBI:29999"/>
        <dbReference type="ChEBI" id="CHEBI:43474"/>
        <dbReference type="ChEBI" id="CHEBI:83421"/>
        <dbReference type="EC" id="3.1.3.16"/>
    </reaction>
</comment>
<evidence type="ECO:0000256" key="12">
    <source>
        <dbReference type="ARBA" id="ARBA00047761"/>
    </source>
</evidence>
<dbReference type="GO" id="GO:0005634">
    <property type="term" value="C:nucleus"/>
    <property type="evidence" value="ECO:0007669"/>
    <property type="project" value="UniProtKB-SubCell"/>
</dbReference>
<dbReference type="PROSITE" id="PS50056">
    <property type="entry name" value="TYR_PHOSPHATASE_2"/>
    <property type="match status" value="1"/>
</dbReference>
<dbReference type="PANTHER" id="PTHR46495">
    <property type="entry name" value="DUAL SPECIFICITY PROTEIN PHOSPHATASE 21"/>
    <property type="match status" value="1"/>
</dbReference>
<evidence type="ECO:0000256" key="11">
    <source>
        <dbReference type="ARBA" id="ARBA00023242"/>
    </source>
</evidence>
<dbReference type="PROSITE" id="PS50054">
    <property type="entry name" value="TYR_PHOSPHATASE_DUAL"/>
    <property type="match status" value="1"/>
</dbReference>
<keyword evidence="11" id="KW-0539">Nucleus</keyword>
<evidence type="ECO:0000259" key="15">
    <source>
        <dbReference type="PROSITE" id="PS50056"/>
    </source>
</evidence>
<dbReference type="PANTHER" id="PTHR46495:SF1">
    <property type="entry name" value="DUAL SPECIFICITY PHOSPHATASE 21"/>
    <property type="match status" value="1"/>
</dbReference>
<dbReference type="OrthoDB" id="285418at2759"/>
<evidence type="ECO:0000256" key="4">
    <source>
        <dbReference type="ARBA" id="ARBA00008601"/>
    </source>
</evidence>
<keyword evidence="10" id="KW-0472">Membrane</keyword>
<evidence type="ECO:0000256" key="2">
    <source>
        <dbReference type="ARBA" id="ARBA00004496"/>
    </source>
</evidence>
<evidence type="ECO:0000313" key="16">
    <source>
        <dbReference type="Ensembl" id="ENSAMXP00005026794.1"/>
    </source>
</evidence>
<dbReference type="Proteomes" id="UP000694621">
    <property type="component" value="Unplaced"/>
</dbReference>
<evidence type="ECO:0000313" key="17">
    <source>
        <dbReference type="Proteomes" id="UP000694621"/>
    </source>
</evidence>
<dbReference type="InterPro" id="IPR016130">
    <property type="entry name" value="Tyr_Pase_AS"/>
</dbReference>
<organism evidence="16 17">
    <name type="scientific">Astyanax mexicanus</name>
    <name type="common">Blind cave fish</name>
    <name type="synonym">Astyanax fasciatus mexicanus</name>
    <dbReference type="NCBI Taxonomy" id="7994"/>
    <lineage>
        <taxon>Eukaryota</taxon>
        <taxon>Metazoa</taxon>
        <taxon>Chordata</taxon>
        <taxon>Craniata</taxon>
        <taxon>Vertebrata</taxon>
        <taxon>Euteleostomi</taxon>
        <taxon>Actinopterygii</taxon>
        <taxon>Neopterygii</taxon>
        <taxon>Teleostei</taxon>
        <taxon>Ostariophysi</taxon>
        <taxon>Characiformes</taxon>
        <taxon>Characoidei</taxon>
        <taxon>Acestrorhamphidae</taxon>
        <taxon>Acestrorhamphinae</taxon>
        <taxon>Astyanax</taxon>
    </lineage>
</organism>
<evidence type="ECO:0000256" key="5">
    <source>
        <dbReference type="ARBA" id="ARBA00022490"/>
    </source>
</evidence>
<comment type="subcellular location">
    <subcellularLocation>
        <location evidence="2">Cytoplasm</location>
    </subcellularLocation>
    <subcellularLocation>
        <location evidence="3">Mitochondrion inner membrane</location>
        <topology evidence="3">Peripheral membrane protein</topology>
    </subcellularLocation>
    <subcellularLocation>
        <location evidence="1">Nucleus</location>
    </subcellularLocation>
</comment>
<dbReference type="InterPro" id="IPR020422">
    <property type="entry name" value="TYR_PHOSPHATASE_DUAL_dom"/>
</dbReference>
<dbReference type="Pfam" id="PF00782">
    <property type="entry name" value="DSPc"/>
    <property type="match status" value="1"/>
</dbReference>
<keyword evidence="6" id="KW-0999">Mitochondrion inner membrane</keyword>
<evidence type="ECO:0000256" key="9">
    <source>
        <dbReference type="ARBA" id="ARBA00023128"/>
    </source>
</evidence>
<dbReference type="InterPro" id="IPR029021">
    <property type="entry name" value="Prot-tyrosine_phosphatase-like"/>
</dbReference>
<dbReference type="InterPro" id="IPR020420">
    <property type="entry name" value="Atypical_DUSP_subfamB"/>
</dbReference>
<evidence type="ECO:0000259" key="14">
    <source>
        <dbReference type="PROSITE" id="PS50054"/>
    </source>
</evidence>
<evidence type="ECO:0000256" key="13">
    <source>
        <dbReference type="ARBA" id="ARBA00048336"/>
    </source>
</evidence>
<evidence type="ECO:0000256" key="8">
    <source>
        <dbReference type="ARBA" id="ARBA00022912"/>
    </source>
</evidence>
<feature type="domain" description="Tyrosine specific protein phosphatases" evidence="15">
    <location>
        <begin position="135"/>
        <end position="193"/>
    </location>
</feature>
<evidence type="ECO:0000256" key="10">
    <source>
        <dbReference type="ARBA" id="ARBA00023136"/>
    </source>
</evidence>
<keyword evidence="8" id="KW-0904">Protein phosphatase</keyword>
<dbReference type="GO" id="GO:0005743">
    <property type="term" value="C:mitochondrial inner membrane"/>
    <property type="evidence" value="ECO:0007669"/>
    <property type="project" value="UniProtKB-SubCell"/>
</dbReference>
<evidence type="ECO:0000256" key="7">
    <source>
        <dbReference type="ARBA" id="ARBA00022801"/>
    </source>
</evidence>
<dbReference type="GeneID" id="103034919"/>
<keyword evidence="5" id="KW-0963">Cytoplasm</keyword>
<comment type="similarity">
    <text evidence="4">Belongs to the protein-tyrosine phosphatase family. Non-receptor class dual specificity subfamily.</text>
</comment>
<comment type="catalytic activity">
    <reaction evidence="13">
        <text>O-phospho-L-threonyl-[protein] + H2O = L-threonyl-[protein] + phosphate</text>
        <dbReference type="Rhea" id="RHEA:47004"/>
        <dbReference type="Rhea" id="RHEA-COMP:11060"/>
        <dbReference type="Rhea" id="RHEA-COMP:11605"/>
        <dbReference type="ChEBI" id="CHEBI:15377"/>
        <dbReference type="ChEBI" id="CHEBI:30013"/>
        <dbReference type="ChEBI" id="CHEBI:43474"/>
        <dbReference type="ChEBI" id="CHEBI:61977"/>
        <dbReference type="EC" id="3.1.3.16"/>
    </reaction>
</comment>
<dbReference type="Gene3D" id="3.90.190.10">
    <property type="entry name" value="Protein tyrosine phosphatase superfamily"/>
    <property type="match status" value="1"/>
</dbReference>
<dbReference type="PROSITE" id="PS00383">
    <property type="entry name" value="TYR_PHOSPHATASE_1"/>
    <property type="match status" value="1"/>
</dbReference>
<reference evidence="16" key="1">
    <citation type="submission" date="2025-08" db="UniProtKB">
        <authorList>
            <consortium name="Ensembl"/>
        </authorList>
    </citation>
    <scope>IDENTIFICATION</scope>
</reference>
<keyword evidence="9" id="KW-0496">Mitochondrion</keyword>
<dbReference type="CDD" id="cd14514">
    <property type="entry name" value="DUSP14-like"/>
    <property type="match status" value="1"/>
</dbReference>
<feature type="domain" description="Tyrosine-protein phosphatase" evidence="14">
    <location>
        <begin position="73"/>
        <end position="214"/>
    </location>
</feature>
<name>A0A8B9JVP8_ASTMX</name>
<dbReference type="GO" id="GO:0017017">
    <property type="term" value="F:MAP kinase tyrosine/serine/threonine phosphatase activity"/>
    <property type="evidence" value="ECO:0007669"/>
    <property type="project" value="InterPro"/>
</dbReference>
<proteinExistence type="inferred from homology"/>
<gene>
    <name evidence="16" type="primary">zgc:153044</name>
</gene>
<dbReference type="Ensembl" id="ENSAMXT00005029490.1">
    <property type="protein sequence ID" value="ENSAMXP00005026794.1"/>
    <property type="gene ID" value="ENSAMXG00005013481.1"/>
</dbReference>
<dbReference type="GO" id="GO:0004725">
    <property type="term" value="F:protein tyrosine phosphatase activity"/>
    <property type="evidence" value="ECO:0007669"/>
    <property type="project" value="TreeGrafter"/>
</dbReference>